<gene>
    <name evidence="3" type="ORF">AT705_11840</name>
</gene>
<sequence>MFDLPIPYRDELIYSVIARYGVYSLELSPKQLLYNLLGSKTFVAAVALQGHLQLLASHYQGNAKLTAEKLLKQYTLYPLYAPFVHPVIAQRVKSDLLSGNGCSAELQLGKAASVVKSPVYLKYCPRCLAMQLDKYKEWYWHRLWQAPGVVSCPVHGSLMQSAVHVHSLHKHVFSALNPSVLPAAVAEQLPDKFQRLAGNTQVLLDAPEVDIYPEQWSAFYRALATRLGLNHGKHIDHTGVSHIVHKYWGALGLSWLGLSIDDGVDSNWLKTLFRKHRKAFSYLQHLLVLQAFFDEHLDIAGLLTDVSKMDYSQEPGNQPAAPPHTVELAKRQNWQHAVARFGVKGARQSGFADLYIWLYRHDKSWLMAFNQAHTKQGIRRKPKVDWCERDLAYVKRLIRLRNTLELSLEVPRLTKNWYFLHVNIPLSQIKQLEKLPLCKLFFNKYCETIEEYQCRRIAVACINCVRHHHDYRSWRIQRLARLSKDRIRPITAELLGSVVTNEANEQIQKSTR</sequence>
<evidence type="ECO:0000259" key="1">
    <source>
        <dbReference type="Pfam" id="PF06527"/>
    </source>
</evidence>
<name>A0A0U3IJU8_9GAMM</name>
<dbReference type="InterPro" id="IPR009492">
    <property type="entry name" value="TniQ"/>
</dbReference>
<dbReference type="Pfam" id="PF06527">
    <property type="entry name" value="TniQ"/>
    <property type="match status" value="1"/>
</dbReference>
<evidence type="ECO:0008006" key="5">
    <source>
        <dbReference type="Google" id="ProtNLM"/>
    </source>
</evidence>
<dbReference type="KEGG" id="prr:AT705_11840"/>
<dbReference type="EMBL" id="CP013611">
    <property type="protein sequence ID" value="ALU43580.1"/>
    <property type="molecule type" value="Genomic_DNA"/>
</dbReference>
<evidence type="ECO:0000259" key="2">
    <source>
        <dbReference type="Pfam" id="PF15978"/>
    </source>
</evidence>
<dbReference type="RefSeq" id="WP_058796746.1">
    <property type="nucleotide sequence ID" value="NZ_CP013611.1"/>
</dbReference>
<evidence type="ECO:0000313" key="3">
    <source>
        <dbReference type="EMBL" id="ALU43580.1"/>
    </source>
</evidence>
<feature type="domain" description="TniQ" evidence="1">
    <location>
        <begin position="5"/>
        <end position="156"/>
    </location>
</feature>
<reference evidence="3 4" key="1">
    <citation type="submission" date="2015-12" db="EMBL/GenBank/DDBJ databases">
        <title>Complete genome sequence of Pseudoalteromonas rubra SCSIO 6842, harboring a conjugative plasmid.</title>
        <authorList>
            <person name="Li B."/>
            <person name="Wang X."/>
        </authorList>
    </citation>
    <scope>NUCLEOTIDE SEQUENCE [LARGE SCALE GENOMIC DNA]</scope>
    <source>
        <strain evidence="3 4">SCSIO 6842</strain>
    </source>
</reference>
<evidence type="ECO:0000313" key="4">
    <source>
        <dbReference type="Proteomes" id="UP000069015"/>
    </source>
</evidence>
<dbReference type="AlphaFoldDB" id="A0A0U3IJU8"/>
<proteinExistence type="predicted"/>
<protein>
    <recommendedName>
        <fullName evidence="5">Transposase</fullName>
    </recommendedName>
</protein>
<dbReference type="InterPro" id="IPR032750">
    <property type="entry name" value="TnsD_C"/>
</dbReference>
<accession>A0A0U3IJU8</accession>
<dbReference type="Pfam" id="PF15978">
    <property type="entry name" value="TnsD"/>
    <property type="match status" value="2"/>
</dbReference>
<organism evidence="3 4">
    <name type="scientific">Pseudoalteromonas rubra</name>
    <dbReference type="NCBI Taxonomy" id="43658"/>
    <lineage>
        <taxon>Bacteria</taxon>
        <taxon>Pseudomonadati</taxon>
        <taxon>Pseudomonadota</taxon>
        <taxon>Gammaproteobacteria</taxon>
        <taxon>Alteromonadales</taxon>
        <taxon>Pseudoalteromonadaceae</taxon>
        <taxon>Pseudoalteromonas</taxon>
    </lineage>
</organism>
<feature type="domain" description="Transposon Tn7 transposition protein TnsD C-terminal" evidence="2">
    <location>
        <begin position="327"/>
        <end position="439"/>
    </location>
</feature>
<feature type="domain" description="Transposon Tn7 transposition protein TnsD C-terminal" evidence="2">
    <location>
        <begin position="197"/>
        <end position="294"/>
    </location>
</feature>
<dbReference type="Proteomes" id="UP000069015">
    <property type="component" value="Chromosome 1"/>
</dbReference>